<dbReference type="EMBL" id="JAAVUN010000020">
    <property type="protein sequence ID" value="NKE10267.1"/>
    <property type="molecule type" value="Genomic_DNA"/>
</dbReference>
<evidence type="ECO:0000313" key="1">
    <source>
        <dbReference type="EMBL" id="NKE10267.1"/>
    </source>
</evidence>
<organism evidence="1 2">
    <name type="scientific">Kocuria subflava</name>
    <dbReference type="NCBI Taxonomy" id="1736139"/>
    <lineage>
        <taxon>Bacteria</taxon>
        <taxon>Bacillati</taxon>
        <taxon>Actinomycetota</taxon>
        <taxon>Actinomycetes</taxon>
        <taxon>Micrococcales</taxon>
        <taxon>Micrococcaceae</taxon>
        <taxon>Kocuria</taxon>
    </lineage>
</organism>
<dbReference type="InterPro" id="IPR011008">
    <property type="entry name" value="Dimeric_a/b-barrel"/>
</dbReference>
<name>A0A846TYI7_9MICC</name>
<dbReference type="Gene3D" id="3.40.430.10">
    <property type="entry name" value="Dihydrofolate Reductase, subunit A"/>
    <property type="match status" value="1"/>
</dbReference>
<dbReference type="SUPFAM" id="SSF54909">
    <property type="entry name" value="Dimeric alpha+beta barrel"/>
    <property type="match status" value="1"/>
</dbReference>
<comment type="caution">
    <text evidence="1">The sequence shown here is derived from an EMBL/GenBank/DDBJ whole genome shotgun (WGS) entry which is preliminary data.</text>
</comment>
<accession>A0A846TYI7</accession>
<dbReference type="InterPro" id="IPR024072">
    <property type="entry name" value="DHFR-like_dom_sf"/>
</dbReference>
<sequence length="167" mass="17849">MNQHADPLAPVERTWEGLVFAGLSVDGFIARADHDIAWLEDLPAAPHAPAQAHPQIPDFDDVLATCDHMVMGRATYQKVRSMGFWPYEPLQVIVLSSTLPEDRADGVLVVDASGAEPVITPGTASGAQIQLGGFWILEAADKSEALDLGAQASAACHQPVEVRQMQG</sequence>
<protein>
    <submittedName>
        <fullName evidence="1">Uncharacterized protein</fullName>
    </submittedName>
</protein>
<gene>
    <name evidence="1" type="ORF">GTW58_10055</name>
</gene>
<dbReference type="RefSeq" id="WP_119933348.1">
    <property type="nucleotide sequence ID" value="NZ_JAAVUN010000020.1"/>
</dbReference>
<dbReference type="AlphaFoldDB" id="A0A846TYI7"/>
<dbReference type="Proteomes" id="UP000521379">
    <property type="component" value="Unassembled WGS sequence"/>
</dbReference>
<evidence type="ECO:0000313" key="2">
    <source>
        <dbReference type="Proteomes" id="UP000521379"/>
    </source>
</evidence>
<keyword evidence="2" id="KW-1185">Reference proteome</keyword>
<dbReference type="SUPFAM" id="SSF53597">
    <property type="entry name" value="Dihydrofolate reductase-like"/>
    <property type="match status" value="1"/>
</dbReference>
<proteinExistence type="predicted"/>
<reference evidence="1 2" key="1">
    <citation type="submission" date="2020-02" db="EMBL/GenBank/DDBJ databases">
        <authorList>
            <person name="Sun Q."/>
        </authorList>
    </citation>
    <scope>NUCLEOTIDE SEQUENCE [LARGE SCALE GENOMIC DNA]</scope>
    <source>
        <strain evidence="1 2">YIM 13062</strain>
    </source>
</reference>